<evidence type="ECO:0000259" key="3">
    <source>
        <dbReference type="Pfam" id="PF20568"/>
    </source>
</evidence>
<feature type="compositionally biased region" description="Low complexity" evidence="1">
    <location>
        <begin position="66"/>
        <end position="75"/>
    </location>
</feature>
<feature type="signal peptide" evidence="2">
    <location>
        <begin position="1"/>
        <end position="23"/>
    </location>
</feature>
<feature type="domain" description="DUF6777" evidence="3">
    <location>
        <begin position="90"/>
        <end position="252"/>
    </location>
</feature>
<dbReference type="EMBL" id="CP120988">
    <property type="protein sequence ID" value="WLQ54597.1"/>
    <property type="molecule type" value="Genomic_DNA"/>
</dbReference>
<reference evidence="4 5" key="1">
    <citation type="submission" date="2023-03" db="EMBL/GenBank/DDBJ databases">
        <title>Isolation and description of six Streptomyces strains from soil environments, able to metabolize different microbial glucans.</title>
        <authorList>
            <person name="Widen T."/>
            <person name="Larsbrink J."/>
        </authorList>
    </citation>
    <scope>NUCLEOTIDE SEQUENCE [LARGE SCALE GENOMIC DNA]</scope>
    <source>
        <strain evidence="4 5">Alt2</strain>
    </source>
</reference>
<evidence type="ECO:0000313" key="5">
    <source>
        <dbReference type="Proteomes" id="UP001235744"/>
    </source>
</evidence>
<gene>
    <name evidence="4" type="ORF">P8A19_03670</name>
</gene>
<evidence type="ECO:0000313" key="4">
    <source>
        <dbReference type="EMBL" id="WLQ54597.1"/>
    </source>
</evidence>
<feature type="chain" id="PRO_5046290505" description="DUF6777 domain-containing protein" evidence="2">
    <location>
        <begin position="24"/>
        <end position="402"/>
    </location>
</feature>
<organism evidence="4 5">
    <name type="scientific">Streptomyces poriferorum</name>
    <dbReference type="NCBI Taxonomy" id="2798799"/>
    <lineage>
        <taxon>Bacteria</taxon>
        <taxon>Bacillati</taxon>
        <taxon>Actinomycetota</taxon>
        <taxon>Actinomycetes</taxon>
        <taxon>Kitasatosporales</taxon>
        <taxon>Streptomycetaceae</taxon>
        <taxon>Streptomyces</taxon>
    </lineage>
</organism>
<feature type="region of interest" description="Disordered" evidence="1">
    <location>
        <begin position="56"/>
        <end position="99"/>
    </location>
</feature>
<sequence length="402" mass="40607">MHAPIRMRRAVLAVLSAGILVTAGCSREAGDSGGQGTEGTADADELLLQQAAAQGPDPFTRSTVEPAGAAPATPRTAPPRTPAPGDEGPRTLPGSTPGLYGGTRSVAACDVGQQIRFLAADPAREKAFAQAAGVDRAGVPEFLRGLTPVVLRADTRVGSHGFRAGSATAFQSVLQAGTAVLVDDRGLPRVRCACGNPLSRPAGGGAAHGGRGEPWAGYDPARTVVVAPAAKAVTDLVIVDADHNSWVERPVGDEGARDRTPEVPPPYAPGTDITGPLPDAPPAKTKEPKAPQKPTPSHSTPGRGDCPTPGEPTPPGEAVAATEGPTGAPTNCPTPTGAPSDGATDGYPEPFPGLPTDEPTGTPADPDEPPGLVPPMTDEPQTAIELPWQEGDSVGISEPVEG</sequence>
<dbReference type="InterPro" id="IPR046704">
    <property type="entry name" value="DUF6777"/>
</dbReference>
<dbReference type="RefSeq" id="WP_306105729.1">
    <property type="nucleotide sequence ID" value="NZ_CP120988.1"/>
</dbReference>
<name>A0ABY9IJZ5_9ACTN</name>
<evidence type="ECO:0000256" key="1">
    <source>
        <dbReference type="SAM" id="MobiDB-lite"/>
    </source>
</evidence>
<proteinExistence type="predicted"/>
<dbReference type="Proteomes" id="UP001235744">
    <property type="component" value="Chromosome"/>
</dbReference>
<keyword evidence="2" id="KW-0732">Signal</keyword>
<dbReference type="Pfam" id="PF20568">
    <property type="entry name" value="DUF6777"/>
    <property type="match status" value="1"/>
</dbReference>
<keyword evidence="5" id="KW-1185">Reference proteome</keyword>
<evidence type="ECO:0000256" key="2">
    <source>
        <dbReference type="SAM" id="SignalP"/>
    </source>
</evidence>
<protein>
    <recommendedName>
        <fullName evidence="3">DUF6777 domain-containing protein</fullName>
    </recommendedName>
</protein>
<accession>A0ABY9IJZ5</accession>
<feature type="compositionally biased region" description="Basic and acidic residues" evidence="1">
    <location>
        <begin position="248"/>
        <end position="261"/>
    </location>
</feature>
<dbReference type="PROSITE" id="PS51257">
    <property type="entry name" value="PROKAR_LIPOPROTEIN"/>
    <property type="match status" value="1"/>
</dbReference>
<feature type="region of interest" description="Disordered" evidence="1">
    <location>
        <begin position="248"/>
        <end position="402"/>
    </location>
</feature>